<dbReference type="Proteomes" id="UP000195985">
    <property type="component" value="Unassembled WGS sequence"/>
</dbReference>
<organism evidence="1 2">
    <name type="scientific">Trichococcus pasteurii</name>
    <dbReference type="NCBI Taxonomy" id="43064"/>
    <lineage>
        <taxon>Bacteria</taxon>
        <taxon>Bacillati</taxon>
        <taxon>Bacillota</taxon>
        <taxon>Bacilli</taxon>
        <taxon>Lactobacillales</taxon>
        <taxon>Carnobacteriaceae</taxon>
        <taxon>Trichococcus</taxon>
    </lineage>
</organism>
<dbReference type="STRING" id="43064.SAMN04488086_10676"/>
<evidence type="ECO:0000313" key="2">
    <source>
        <dbReference type="Proteomes" id="UP000195985"/>
    </source>
</evidence>
<proteinExistence type="predicted"/>
<evidence type="ECO:0000313" key="1">
    <source>
        <dbReference type="EMBL" id="SLM51844.1"/>
    </source>
</evidence>
<dbReference type="AlphaFoldDB" id="A0A1W1IFQ0"/>
<keyword evidence="2" id="KW-1185">Reference proteome</keyword>
<dbReference type="RefSeq" id="WP_086942648.1">
    <property type="nucleotide sequence ID" value="NZ_FONM01000006.1"/>
</dbReference>
<gene>
    <name evidence="1" type="ORF">TPAS_1524</name>
</gene>
<protein>
    <submittedName>
        <fullName evidence="1">Uncharacterized protein</fullName>
    </submittedName>
</protein>
<dbReference type="EMBL" id="FWEY01000003">
    <property type="protein sequence ID" value="SLM51844.1"/>
    <property type="molecule type" value="Genomic_DNA"/>
</dbReference>
<name>A0A1W1IFQ0_9LACT</name>
<reference evidence="2" key="1">
    <citation type="submission" date="2016-04" db="EMBL/GenBank/DDBJ databases">
        <authorList>
            <person name="Strepis N."/>
        </authorList>
    </citation>
    <scope>NUCLEOTIDE SEQUENCE [LARGE SCALE GENOMIC DNA]</scope>
</reference>
<accession>A0A1W1IFQ0</accession>
<sequence>MVEKEKAEEIMAKYNRNFGTFTKNATRKEFKTVLKYVAEEANRKQRKLVGLDK</sequence>